<keyword evidence="3" id="KW-1185">Reference proteome</keyword>
<feature type="transmembrane region" description="Helical" evidence="1">
    <location>
        <begin position="265"/>
        <end position="285"/>
    </location>
</feature>
<dbReference type="STRING" id="1123281.SAMN02745180_01297"/>
<dbReference type="OrthoDB" id="9781069at2"/>
<feature type="transmembrane region" description="Helical" evidence="1">
    <location>
        <begin position="107"/>
        <end position="123"/>
    </location>
</feature>
<gene>
    <name evidence="2" type="ORF">SAMN02745180_01297</name>
</gene>
<feature type="transmembrane region" description="Helical" evidence="1">
    <location>
        <begin position="168"/>
        <end position="197"/>
    </location>
</feature>
<evidence type="ECO:0000313" key="2">
    <source>
        <dbReference type="EMBL" id="SHH88407.1"/>
    </source>
</evidence>
<dbReference type="InterPro" id="IPR008875">
    <property type="entry name" value="TraX"/>
</dbReference>
<dbReference type="Pfam" id="PF05857">
    <property type="entry name" value="TraX"/>
    <property type="match status" value="1"/>
</dbReference>
<proteinExistence type="predicted"/>
<feature type="transmembrane region" description="Helical" evidence="1">
    <location>
        <begin position="73"/>
        <end position="91"/>
    </location>
</feature>
<feature type="transmembrane region" description="Helical" evidence="1">
    <location>
        <begin position="135"/>
        <end position="156"/>
    </location>
</feature>
<keyword evidence="1" id="KW-0472">Membrane</keyword>
<evidence type="ECO:0000313" key="3">
    <source>
        <dbReference type="Proteomes" id="UP000184389"/>
    </source>
</evidence>
<reference evidence="2 3" key="1">
    <citation type="submission" date="2016-11" db="EMBL/GenBank/DDBJ databases">
        <authorList>
            <person name="Jaros S."/>
            <person name="Januszkiewicz K."/>
            <person name="Wedrychowicz H."/>
        </authorList>
    </citation>
    <scope>NUCLEOTIDE SEQUENCE [LARGE SCALE GENOMIC DNA]</scope>
    <source>
        <strain evidence="2 3">DSM 13106</strain>
    </source>
</reference>
<feature type="transmembrane region" description="Helical" evidence="1">
    <location>
        <begin position="237"/>
        <end position="253"/>
    </location>
</feature>
<organism evidence="2 3">
    <name type="scientific">Sporanaerobacter acetigenes DSM 13106</name>
    <dbReference type="NCBI Taxonomy" id="1123281"/>
    <lineage>
        <taxon>Bacteria</taxon>
        <taxon>Bacillati</taxon>
        <taxon>Bacillota</taxon>
        <taxon>Tissierellia</taxon>
        <taxon>Tissierellales</taxon>
        <taxon>Sporanaerobacteraceae</taxon>
        <taxon>Sporanaerobacter</taxon>
    </lineage>
</organism>
<keyword evidence="1" id="KW-0812">Transmembrane</keyword>
<keyword evidence="1" id="KW-1133">Transmembrane helix</keyword>
<name>A0A1M5WLN5_9FIRM</name>
<protein>
    <submittedName>
        <fullName evidence="2">TraX protein</fullName>
    </submittedName>
</protein>
<feature type="transmembrane region" description="Helical" evidence="1">
    <location>
        <begin position="204"/>
        <end position="225"/>
    </location>
</feature>
<evidence type="ECO:0000256" key="1">
    <source>
        <dbReference type="SAM" id="Phobius"/>
    </source>
</evidence>
<feature type="transmembrane region" description="Helical" evidence="1">
    <location>
        <begin position="12"/>
        <end position="35"/>
    </location>
</feature>
<dbReference type="RefSeq" id="WP_072743981.1">
    <property type="nucleotide sequence ID" value="NZ_FQXR01000005.1"/>
</dbReference>
<feature type="transmembrane region" description="Helical" evidence="1">
    <location>
        <begin position="41"/>
        <end position="61"/>
    </location>
</feature>
<dbReference type="Proteomes" id="UP000184389">
    <property type="component" value="Unassembled WGS sequence"/>
</dbReference>
<dbReference type="EMBL" id="FQXR01000005">
    <property type="protein sequence ID" value="SHH88407.1"/>
    <property type="molecule type" value="Genomic_DNA"/>
</dbReference>
<sequence length="287" mass="33792">MALEDSKKGFKGFTGFQIKILALIFMLFDHIHYFFEFTGKIPVAFSWIGRLAGDMFLFTMIEGYTHTSNRKKYFTRIYLMSVFMTLIKYIIQFSKPLQRGDGFCPENGIFSTFVILIIIFKGIDYIKEKKFFKGIGLTLSPFLISYAIAFIFQLLIIPNMSMDTANHIYVIVSSFIPSPFLVEGGLYVILTGIILYLFRENRKLQCIFFTIFILTWMIGMPLMYIRPISLKLMFTDYYEWMSVFAVIFMFLYNGEKGKSMKKLFYIFYPAHIYILYGLSVLIYYLKY</sequence>
<dbReference type="AlphaFoldDB" id="A0A1M5WLN5"/>
<accession>A0A1M5WLN5</accession>